<dbReference type="AlphaFoldDB" id="A0A423PF89"/>
<evidence type="ECO:0000256" key="2">
    <source>
        <dbReference type="SAM" id="SignalP"/>
    </source>
</evidence>
<feature type="domain" description="DUF7843" evidence="5">
    <location>
        <begin position="44"/>
        <end position="118"/>
    </location>
</feature>
<evidence type="ECO:0000259" key="4">
    <source>
        <dbReference type="Pfam" id="PF25222"/>
    </source>
</evidence>
<keyword evidence="2" id="KW-0732">Signal</keyword>
<sequence>MEAGHFFVLRAAARWRLIARAGIWLCALVCSVAVHAAPAPDLAALAATERWQALMHVNPGATLRGVGTSYVDDDDFFLAADGKADPAAELRATWQALAPAASPARCRFPARYRFLAEKLGWQEPEPLAHCDDYKAWRAQMPIGRLVLVFPAAYLNSPSSMFGHTLLRLDASAEPDAVWLSRAINFGAQAGGADNSLFYIWRGLAGGYPGQFSVTSYVEKIRDYAFVENRDMWEYALNLDADEIDWVVRHLWELRGINFDYYFFDENCSFRLLELIKVGRPTAPLMTELRFAELPVNTVRALYDADLVAQRRYRPSKARELEALAARLDGDERALAAALREDTSLAATPRFEAYPPPRRHLIAQVAYQALRLRNREGARDPDVARKSLALLRVVQRNPAPPDAPASPPAPPESGHGTQMANIGVGRRNGRDFLSFGYRLTYHDLFDPMTGFLPGAAIEGLDVQLRIDEADGLALERLDLVNIRSLAPRSDFVKPISWFVHAGLEQAPVAHERRALGGFVQGGPGASWRVGDLFPYVFAVARLESVSGEEPGAALGGGAEAGVAFQAESVQWGLHARWLEYTAHFSRLRTGITANLPLSSENALRGECSHETWQRDAVTGCSVSFRHFFD</sequence>
<dbReference type="Pfam" id="PF25225">
    <property type="entry name" value="DUF7843"/>
    <property type="match status" value="1"/>
</dbReference>
<evidence type="ECO:0000313" key="6">
    <source>
        <dbReference type="EMBL" id="ROO24258.1"/>
    </source>
</evidence>
<keyword evidence="7" id="KW-1185">Reference proteome</keyword>
<dbReference type="Proteomes" id="UP000283993">
    <property type="component" value="Unassembled WGS sequence"/>
</dbReference>
<feature type="domain" description="DUF7840" evidence="4">
    <location>
        <begin position="408"/>
        <end position="626"/>
    </location>
</feature>
<dbReference type="InterPro" id="IPR057165">
    <property type="entry name" value="DUF7843"/>
</dbReference>
<dbReference type="InterPro" id="IPR025178">
    <property type="entry name" value="Lnb_N"/>
</dbReference>
<feature type="region of interest" description="Disordered" evidence="1">
    <location>
        <begin position="396"/>
        <end position="422"/>
    </location>
</feature>
<feature type="domain" description="Lnb N-terminal periplasmic" evidence="3">
    <location>
        <begin position="133"/>
        <end position="303"/>
    </location>
</feature>
<feature type="chain" id="PRO_5019093689" evidence="2">
    <location>
        <begin position="37"/>
        <end position="628"/>
    </location>
</feature>
<protein>
    <submittedName>
        <fullName evidence="6">Uncharacterized protein</fullName>
    </submittedName>
</protein>
<evidence type="ECO:0000259" key="3">
    <source>
        <dbReference type="Pfam" id="PF13387"/>
    </source>
</evidence>
<comment type="caution">
    <text evidence="6">The sequence shown here is derived from an EMBL/GenBank/DDBJ whole genome shotgun (WGS) entry which is preliminary data.</text>
</comment>
<dbReference type="InterPro" id="IPR057162">
    <property type="entry name" value="DUF7840"/>
</dbReference>
<accession>A0A423PF89</accession>
<evidence type="ECO:0000256" key="1">
    <source>
        <dbReference type="SAM" id="MobiDB-lite"/>
    </source>
</evidence>
<organism evidence="6 7">
    <name type="scientific">Salinisphaera orenii MK-B5</name>
    <dbReference type="NCBI Taxonomy" id="856730"/>
    <lineage>
        <taxon>Bacteria</taxon>
        <taxon>Pseudomonadati</taxon>
        <taxon>Pseudomonadota</taxon>
        <taxon>Gammaproteobacteria</taxon>
        <taxon>Salinisphaerales</taxon>
        <taxon>Salinisphaeraceae</taxon>
        <taxon>Salinisphaera</taxon>
    </lineage>
</organism>
<dbReference type="Pfam" id="PF13387">
    <property type="entry name" value="Lnb_N"/>
    <property type="match status" value="1"/>
</dbReference>
<feature type="compositionally biased region" description="Pro residues" evidence="1">
    <location>
        <begin position="397"/>
        <end position="410"/>
    </location>
</feature>
<dbReference type="Pfam" id="PF25222">
    <property type="entry name" value="DUF7840"/>
    <property type="match status" value="1"/>
</dbReference>
<reference evidence="6 7" key="1">
    <citation type="submission" date="2013-10" db="EMBL/GenBank/DDBJ databases">
        <title>Salinisphaera orenii MK-B5 Genome Sequencing.</title>
        <authorList>
            <person name="Lai Q."/>
            <person name="Li C."/>
            <person name="Shao Z."/>
        </authorList>
    </citation>
    <scope>NUCLEOTIDE SEQUENCE [LARGE SCALE GENOMIC DNA]</scope>
    <source>
        <strain evidence="6 7">MK-B5</strain>
    </source>
</reference>
<evidence type="ECO:0000259" key="5">
    <source>
        <dbReference type="Pfam" id="PF25225"/>
    </source>
</evidence>
<feature type="signal peptide" evidence="2">
    <location>
        <begin position="1"/>
        <end position="36"/>
    </location>
</feature>
<proteinExistence type="predicted"/>
<name>A0A423PF89_9GAMM</name>
<evidence type="ECO:0000313" key="7">
    <source>
        <dbReference type="Proteomes" id="UP000283993"/>
    </source>
</evidence>
<dbReference type="EMBL" id="AYKH01000043">
    <property type="protein sequence ID" value="ROO24258.1"/>
    <property type="molecule type" value="Genomic_DNA"/>
</dbReference>
<gene>
    <name evidence="6" type="ORF">SAOR_15790</name>
</gene>